<dbReference type="OrthoDB" id="9804377at2"/>
<protein>
    <recommendedName>
        <fullName evidence="5">Thiamine diphosphokinase</fullName>
        <ecNumber evidence="5">2.7.6.2</ecNumber>
    </recommendedName>
</protein>
<keyword evidence="1 7" id="KW-0808">Transferase</keyword>
<dbReference type="SMART" id="SM00983">
    <property type="entry name" value="TPK_B1_binding"/>
    <property type="match status" value="1"/>
</dbReference>
<name>A0A3M8PBD8_9BACL</name>
<dbReference type="InterPro" id="IPR036371">
    <property type="entry name" value="TPK_B1-bd_sf"/>
</dbReference>
<keyword evidence="8" id="KW-1185">Reference proteome</keyword>
<dbReference type="InterPro" id="IPR007373">
    <property type="entry name" value="Thiamin_PyroPKinase_B1-bd"/>
</dbReference>
<dbReference type="NCBIfam" id="TIGR01378">
    <property type="entry name" value="thi_PPkinase"/>
    <property type="match status" value="1"/>
</dbReference>
<dbReference type="GO" id="GO:0004788">
    <property type="term" value="F:thiamine diphosphokinase activity"/>
    <property type="evidence" value="ECO:0007669"/>
    <property type="project" value="UniProtKB-UniRule"/>
</dbReference>
<dbReference type="PANTHER" id="PTHR41299">
    <property type="entry name" value="THIAMINE PYROPHOSPHOKINASE"/>
    <property type="match status" value="1"/>
</dbReference>
<organism evidence="7 8">
    <name type="scientific">Planococcus salinus</name>
    <dbReference type="NCBI Taxonomy" id="1848460"/>
    <lineage>
        <taxon>Bacteria</taxon>
        <taxon>Bacillati</taxon>
        <taxon>Bacillota</taxon>
        <taxon>Bacilli</taxon>
        <taxon>Bacillales</taxon>
        <taxon>Caryophanaceae</taxon>
        <taxon>Planococcus</taxon>
    </lineage>
</organism>
<dbReference type="InterPro" id="IPR007371">
    <property type="entry name" value="TPK_catalytic"/>
</dbReference>
<dbReference type="EMBL" id="RIAX01000002">
    <property type="protein sequence ID" value="RNF40641.1"/>
    <property type="molecule type" value="Genomic_DNA"/>
</dbReference>
<dbReference type="AlphaFoldDB" id="A0A3M8PBD8"/>
<dbReference type="InterPro" id="IPR006282">
    <property type="entry name" value="Thi_PPkinase"/>
</dbReference>
<feature type="domain" description="Thiamin pyrophosphokinase thiamin-binding" evidence="6">
    <location>
        <begin position="141"/>
        <end position="206"/>
    </location>
</feature>
<dbReference type="GO" id="GO:0016301">
    <property type="term" value="F:kinase activity"/>
    <property type="evidence" value="ECO:0007669"/>
    <property type="project" value="UniProtKB-KW"/>
</dbReference>
<dbReference type="EC" id="2.7.6.2" evidence="5"/>
<evidence type="ECO:0000313" key="7">
    <source>
        <dbReference type="EMBL" id="RNF40641.1"/>
    </source>
</evidence>
<evidence type="ECO:0000256" key="4">
    <source>
        <dbReference type="ARBA" id="ARBA00022840"/>
    </source>
</evidence>
<reference evidence="7 8" key="1">
    <citation type="journal article" date="2018" name="Int. J. Syst. Evol. Microbiol.">
        <title>Planococcus salinus sp. nov., a moderately halophilic bacterium isolated from a saline-alkali soil.</title>
        <authorList>
            <person name="Gan L."/>
        </authorList>
    </citation>
    <scope>NUCLEOTIDE SEQUENCE [LARGE SCALE GENOMIC DNA]</scope>
    <source>
        <strain evidence="7 8">LCB217</strain>
    </source>
</reference>
<dbReference type="Pfam" id="PF04265">
    <property type="entry name" value="TPK_B1_binding"/>
    <property type="match status" value="1"/>
</dbReference>
<dbReference type="RefSeq" id="WP_123164340.1">
    <property type="nucleotide sequence ID" value="NZ_RIAX01000002.1"/>
</dbReference>
<dbReference type="GO" id="GO:0030975">
    <property type="term" value="F:thiamine binding"/>
    <property type="evidence" value="ECO:0007669"/>
    <property type="project" value="InterPro"/>
</dbReference>
<evidence type="ECO:0000259" key="6">
    <source>
        <dbReference type="SMART" id="SM00983"/>
    </source>
</evidence>
<dbReference type="InterPro" id="IPR036759">
    <property type="entry name" value="TPK_catalytic_sf"/>
</dbReference>
<dbReference type="PANTHER" id="PTHR41299:SF1">
    <property type="entry name" value="THIAMINE PYROPHOSPHOKINASE"/>
    <property type="match status" value="1"/>
</dbReference>
<dbReference type="SUPFAM" id="SSF63862">
    <property type="entry name" value="Thiamin pyrophosphokinase, substrate-binding domain"/>
    <property type="match status" value="1"/>
</dbReference>
<dbReference type="Gene3D" id="3.40.50.10240">
    <property type="entry name" value="Thiamin pyrophosphokinase, catalytic domain"/>
    <property type="match status" value="1"/>
</dbReference>
<dbReference type="GO" id="GO:0005524">
    <property type="term" value="F:ATP binding"/>
    <property type="evidence" value="ECO:0007669"/>
    <property type="project" value="UniProtKB-KW"/>
</dbReference>
<dbReference type="GO" id="GO:0009229">
    <property type="term" value="P:thiamine diphosphate biosynthetic process"/>
    <property type="evidence" value="ECO:0007669"/>
    <property type="project" value="InterPro"/>
</dbReference>
<keyword evidence="3 7" id="KW-0418">Kinase</keyword>
<dbReference type="Proteomes" id="UP000275473">
    <property type="component" value="Unassembled WGS sequence"/>
</dbReference>
<dbReference type="Pfam" id="PF04263">
    <property type="entry name" value="TPK_catalytic"/>
    <property type="match status" value="1"/>
</dbReference>
<dbReference type="GO" id="GO:0006772">
    <property type="term" value="P:thiamine metabolic process"/>
    <property type="evidence" value="ECO:0007669"/>
    <property type="project" value="UniProtKB-UniRule"/>
</dbReference>
<keyword evidence="4" id="KW-0067">ATP-binding</keyword>
<comment type="caution">
    <text evidence="7">The sequence shown here is derived from an EMBL/GenBank/DDBJ whole genome shotgun (WGS) entry which is preliminary data.</text>
</comment>
<dbReference type="CDD" id="cd07995">
    <property type="entry name" value="TPK"/>
    <property type="match status" value="1"/>
</dbReference>
<accession>A0A3M8PBD8</accession>
<gene>
    <name evidence="7" type="ORF">EEX84_04245</name>
</gene>
<evidence type="ECO:0000313" key="8">
    <source>
        <dbReference type="Proteomes" id="UP000275473"/>
    </source>
</evidence>
<dbReference type="SUPFAM" id="SSF63999">
    <property type="entry name" value="Thiamin pyrophosphokinase, catalytic domain"/>
    <property type="match status" value="1"/>
</dbReference>
<evidence type="ECO:0000256" key="2">
    <source>
        <dbReference type="ARBA" id="ARBA00022741"/>
    </source>
</evidence>
<sequence length="212" mass="23427">MIIVITAGGPVQELPDLALWQEADFIGVDAGTLVLLEKGITPVAAVGDFDSVSSDELKKISSLFPGLQLAPAEKDETDTELALKKAMTFQPEIVIVTGVTGGRLDHYMSALHAIYSFQMKFPATKFLLVNRQNRIRFLSPGKHVIKRGEDFRFVSFYPFAEAIRGLSLSNFKYEVLNESIPFGSTRFISNELFSEGIVSIEEGSCIMIESRD</sequence>
<evidence type="ECO:0000256" key="3">
    <source>
        <dbReference type="ARBA" id="ARBA00022777"/>
    </source>
</evidence>
<evidence type="ECO:0000256" key="1">
    <source>
        <dbReference type="ARBA" id="ARBA00022679"/>
    </source>
</evidence>
<proteinExistence type="predicted"/>
<evidence type="ECO:0000256" key="5">
    <source>
        <dbReference type="NCBIfam" id="TIGR01378"/>
    </source>
</evidence>
<dbReference type="InterPro" id="IPR053149">
    <property type="entry name" value="TPK"/>
</dbReference>
<keyword evidence="2" id="KW-0547">Nucleotide-binding</keyword>